<dbReference type="PROSITE" id="PS51318">
    <property type="entry name" value="TAT"/>
    <property type="match status" value="1"/>
</dbReference>
<organism evidence="2 3">
    <name type="scientific">Phyllobacterium myrsinacearum</name>
    <dbReference type="NCBI Taxonomy" id="28101"/>
    <lineage>
        <taxon>Bacteria</taxon>
        <taxon>Pseudomonadati</taxon>
        <taxon>Pseudomonadota</taxon>
        <taxon>Alphaproteobacteria</taxon>
        <taxon>Hyphomicrobiales</taxon>
        <taxon>Phyllobacteriaceae</taxon>
        <taxon>Phyllobacterium</taxon>
    </lineage>
</organism>
<protein>
    <submittedName>
        <fullName evidence="2">Uncharacterized protein</fullName>
    </submittedName>
</protein>
<reference evidence="2 3" key="1">
    <citation type="submission" date="2020-07" db="EMBL/GenBank/DDBJ databases">
        <title>Genomic Encyclopedia of Type Strains, Phase IV (KMG-V): Genome sequencing to study the core and pangenomes of soil and plant-associated prokaryotes.</title>
        <authorList>
            <person name="Whitman W."/>
        </authorList>
    </citation>
    <scope>NUCLEOTIDE SEQUENCE [LARGE SCALE GENOMIC DNA]</scope>
    <source>
        <strain evidence="2 3">AN3</strain>
    </source>
</reference>
<accession>A0A839EGJ5</accession>
<evidence type="ECO:0000256" key="1">
    <source>
        <dbReference type="SAM" id="SignalP"/>
    </source>
</evidence>
<keyword evidence="3" id="KW-1185">Reference proteome</keyword>
<dbReference type="RefSeq" id="WP_182548478.1">
    <property type="nucleotide sequence ID" value="NZ_JACGXN010000001.1"/>
</dbReference>
<name>A0A839EGJ5_9HYPH</name>
<dbReference type="EMBL" id="JACGXN010000001">
    <property type="protein sequence ID" value="MBA8877879.1"/>
    <property type="molecule type" value="Genomic_DNA"/>
</dbReference>
<keyword evidence="1" id="KW-0732">Signal</keyword>
<feature type="chain" id="PRO_5032557636" evidence="1">
    <location>
        <begin position="30"/>
        <end position="129"/>
    </location>
</feature>
<dbReference type="Proteomes" id="UP000549052">
    <property type="component" value="Unassembled WGS sequence"/>
</dbReference>
<dbReference type="InterPro" id="IPR006311">
    <property type="entry name" value="TAT_signal"/>
</dbReference>
<dbReference type="AlphaFoldDB" id="A0A839EGJ5"/>
<proteinExistence type="predicted"/>
<evidence type="ECO:0000313" key="2">
    <source>
        <dbReference type="EMBL" id="MBA8877879.1"/>
    </source>
</evidence>
<feature type="signal peptide" evidence="1">
    <location>
        <begin position="1"/>
        <end position="29"/>
    </location>
</feature>
<comment type="caution">
    <text evidence="2">The sequence shown here is derived from an EMBL/GenBank/DDBJ whole genome shotgun (WGS) entry which is preliminary data.</text>
</comment>
<gene>
    <name evidence="2" type="ORF">FHW16_001561</name>
</gene>
<sequence>MATSINTTRRTFFNLIPAVALLAVGTASASQAKASPLTLLIAEHWSIYSQLENLCPQADPNDPAYDPIAAEYFDGLCVREYRAREALLSYSVDSLEGIREKLGYMMRTDVGLHLMLAEDDVHLLLSSFA</sequence>
<evidence type="ECO:0000313" key="3">
    <source>
        <dbReference type="Proteomes" id="UP000549052"/>
    </source>
</evidence>